<feature type="domain" description="DUF4365" evidence="1">
    <location>
        <begin position="13"/>
        <end position="160"/>
    </location>
</feature>
<dbReference type="Proteomes" id="UP000321523">
    <property type="component" value="Unassembled WGS sequence"/>
</dbReference>
<dbReference type="AlphaFoldDB" id="A0A512DLC3"/>
<gene>
    <name evidence="2" type="ORF">SAE02_14320</name>
</gene>
<dbReference type="OrthoDB" id="516854at2"/>
<protein>
    <recommendedName>
        <fullName evidence="1">DUF4365 domain-containing protein</fullName>
    </recommendedName>
</protein>
<sequence length="172" mass="18885">MDTITTATTDIQERLSVAYIAAVAARAGCQVSEPKVDRNGIDVTIRPVSGAPVQIDIQLKAVSSNIRINDGSVLSFQLDVSTYDKLRRTDVQSPQLLVIYEMPPDQSIWLEVEPPITTLRHAAYWVDLRGRDAVQTASTAVHLPETQLFDHNAIVAILARAHSRALEGLSWA</sequence>
<accession>A0A512DLC3</accession>
<evidence type="ECO:0000313" key="3">
    <source>
        <dbReference type="Proteomes" id="UP000321523"/>
    </source>
</evidence>
<reference evidence="2 3" key="1">
    <citation type="submission" date="2019-07" db="EMBL/GenBank/DDBJ databases">
        <title>Whole genome shotgun sequence of Skermanella aerolata NBRC 106429.</title>
        <authorList>
            <person name="Hosoyama A."/>
            <person name="Uohara A."/>
            <person name="Ohji S."/>
            <person name="Ichikawa N."/>
        </authorList>
    </citation>
    <scope>NUCLEOTIDE SEQUENCE [LARGE SCALE GENOMIC DNA]</scope>
    <source>
        <strain evidence="2 3">NBRC 106429</strain>
    </source>
</reference>
<organism evidence="2 3">
    <name type="scientific">Skermanella aerolata</name>
    <dbReference type="NCBI Taxonomy" id="393310"/>
    <lineage>
        <taxon>Bacteria</taxon>
        <taxon>Pseudomonadati</taxon>
        <taxon>Pseudomonadota</taxon>
        <taxon>Alphaproteobacteria</taxon>
        <taxon>Rhodospirillales</taxon>
        <taxon>Azospirillaceae</taxon>
        <taxon>Skermanella</taxon>
    </lineage>
</organism>
<name>A0A512DLC3_9PROT</name>
<evidence type="ECO:0000259" key="1">
    <source>
        <dbReference type="Pfam" id="PF14280"/>
    </source>
</evidence>
<dbReference type="Pfam" id="PF14280">
    <property type="entry name" value="DUF4365"/>
    <property type="match status" value="1"/>
</dbReference>
<comment type="caution">
    <text evidence="2">The sequence shown here is derived from an EMBL/GenBank/DDBJ whole genome shotgun (WGS) entry which is preliminary data.</text>
</comment>
<proteinExistence type="predicted"/>
<evidence type="ECO:0000313" key="2">
    <source>
        <dbReference type="EMBL" id="GEO37284.1"/>
    </source>
</evidence>
<dbReference type="RefSeq" id="WP_052831965.1">
    <property type="nucleotide sequence ID" value="NZ_BJYZ01000006.1"/>
</dbReference>
<dbReference type="EMBL" id="BJYZ01000006">
    <property type="protein sequence ID" value="GEO37284.1"/>
    <property type="molecule type" value="Genomic_DNA"/>
</dbReference>
<keyword evidence="3" id="KW-1185">Reference proteome</keyword>
<dbReference type="InterPro" id="IPR025375">
    <property type="entry name" value="DUF4365"/>
</dbReference>